<dbReference type="EMBL" id="FMZM01000015">
    <property type="protein sequence ID" value="SDE10879.1"/>
    <property type="molecule type" value="Genomic_DNA"/>
</dbReference>
<protein>
    <recommendedName>
        <fullName evidence="3">Ig-like domain (Group 3)</fullName>
    </recommendedName>
</protein>
<accession>A0A1G7A7S8</accession>
<proteinExistence type="predicted"/>
<dbReference type="Proteomes" id="UP000199034">
    <property type="component" value="Unassembled WGS sequence"/>
</dbReference>
<reference evidence="2" key="1">
    <citation type="submission" date="2016-10" db="EMBL/GenBank/DDBJ databases">
        <authorList>
            <person name="Varghese N."/>
            <person name="Submissions S."/>
        </authorList>
    </citation>
    <scope>NUCLEOTIDE SEQUENCE [LARGE SCALE GENOMIC DNA]</scope>
    <source>
        <strain evidence="2">CGMCC 4.6858</strain>
    </source>
</reference>
<sequence>MTSIRTVAATLVALATTGAALALPATPAYAADPVLHTAAGLSVRDIDGGTLQSATAPVGWTAGAEVAGEVATTATPAALRSGYVITTTGTRTVAGSTGARSTVAEARVELRGRVPLTLRGLTVGCAPGGRSFVTVEQLLVGDVDRTAAAQEAAGTTIPLPATAGAYDDDATVTLEAVTTVGTVRTTTGLRIRNGDNYEVRDLALGQVTCTDLAQPTREPHRVAGVQVVGADGVRLVEPAPVITGPGAATATADEVRALGARSRATGVSATTAVDGSVDVEVDAFAQLPAEDALAEYRPSALRVNHLHLHVTPAGASTVTFADSVNALFADGRWLNHQDGYIYSKVDEDGEVLLEVRVNERIEHADGTTTVNALHYVDHTGSWPEVILGQVVVGVDDGPGTGPEPEPQPEQPVVPAGTWHGYGVRATGSVELGAAPLATLRTPAGALDTLADGTGQVAATGLRTAVATTGASSTVGRLDLFPGTDAAVRLTDLRTVVTAAGAVVSSGGGTVLGHPVAAGRITPGTSYRLAGTSTTVVLGATSTDGAGLPVVHGLLLTSPDELATTVSAASVTVGRIAAAATSVTATAARTSYGAGAVLRVRVGGATTGTVRATEKGRVLASGTVRAGVATVRLPRRLGAGTHRLEVGFTPSAGAAPSRSTVVVRVAKARPRLVVSGSGPRLRVRVAGLPVRPAGLVLRTSSGGRPVVTRVATGTTRVVLRGLPRGTHRVRVLLPATADTARAAAVVRVRVR</sequence>
<dbReference type="STRING" id="1045774.SAMN05421872_11516"/>
<keyword evidence="2" id="KW-1185">Reference proteome</keyword>
<evidence type="ECO:0008006" key="3">
    <source>
        <dbReference type="Google" id="ProtNLM"/>
    </source>
</evidence>
<evidence type="ECO:0000313" key="1">
    <source>
        <dbReference type="EMBL" id="SDE10879.1"/>
    </source>
</evidence>
<dbReference type="RefSeq" id="WP_090860527.1">
    <property type="nucleotide sequence ID" value="NZ_FMZM01000015.1"/>
</dbReference>
<evidence type="ECO:0000313" key="2">
    <source>
        <dbReference type="Proteomes" id="UP000199034"/>
    </source>
</evidence>
<organism evidence="1 2">
    <name type="scientific">Nocardioides lianchengensis</name>
    <dbReference type="NCBI Taxonomy" id="1045774"/>
    <lineage>
        <taxon>Bacteria</taxon>
        <taxon>Bacillati</taxon>
        <taxon>Actinomycetota</taxon>
        <taxon>Actinomycetes</taxon>
        <taxon>Propionibacteriales</taxon>
        <taxon>Nocardioidaceae</taxon>
        <taxon>Nocardioides</taxon>
    </lineage>
</organism>
<name>A0A1G7A7S8_9ACTN</name>
<dbReference type="AlphaFoldDB" id="A0A1G7A7S8"/>
<gene>
    <name evidence="1" type="ORF">SAMN05421872_11516</name>
</gene>
<dbReference type="OrthoDB" id="5109069at2"/>